<dbReference type="GO" id="GO:0003677">
    <property type="term" value="F:DNA binding"/>
    <property type="evidence" value="ECO:0007669"/>
    <property type="project" value="UniProtKB-KW"/>
</dbReference>
<evidence type="ECO:0000259" key="2">
    <source>
        <dbReference type="PROSITE" id="PS51253"/>
    </source>
</evidence>
<keyword evidence="1" id="KW-0238">DNA-binding</keyword>
<dbReference type="PROSITE" id="PS51253">
    <property type="entry name" value="HTH_CENPB"/>
    <property type="match status" value="1"/>
</dbReference>
<dbReference type="InterPro" id="IPR006600">
    <property type="entry name" value="HTH_CenpB_DNA-bd_dom"/>
</dbReference>
<comment type="caution">
    <text evidence="3">The sequence shown here is derived from an EMBL/GenBank/DDBJ whole genome shotgun (WGS) entry which is preliminary data.</text>
</comment>
<name>A0A4U1ETW8_MONMO</name>
<feature type="domain" description="HTH CENPB-type" evidence="2">
    <location>
        <begin position="39"/>
        <end position="83"/>
    </location>
</feature>
<accession>A0A4U1ETW8</accession>
<dbReference type="SUPFAM" id="SSF46689">
    <property type="entry name" value="Homeodomain-like"/>
    <property type="match status" value="2"/>
</dbReference>
<dbReference type="EMBL" id="RWIC01000794">
    <property type="protein sequence ID" value="TKC40119.1"/>
    <property type="molecule type" value="Genomic_DNA"/>
</dbReference>
<proteinExistence type="predicted"/>
<reference evidence="4" key="1">
    <citation type="journal article" date="2019" name="IScience">
        <title>Narwhal Genome Reveals Long-Term Low Genetic Diversity despite Current Large Abundance Size.</title>
        <authorList>
            <person name="Westbury M.V."/>
            <person name="Petersen B."/>
            <person name="Garde E."/>
            <person name="Heide-Jorgensen M.P."/>
            <person name="Lorenzen E.D."/>
        </authorList>
    </citation>
    <scope>NUCLEOTIDE SEQUENCE [LARGE SCALE GENOMIC DNA]</scope>
</reference>
<dbReference type="AlphaFoldDB" id="A0A4U1ETW8"/>
<evidence type="ECO:0000313" key="4">
    <source>
        <dbReference type="Proteomes" id="UP000308365"/>
    </source>
</evidence>
<dbReference type="Pfam" id="PF03221">
    <property type="entry name" value="HTH_Tnp_Tc5"/>
    <property type="match status" value="1"/>
</dbReference>
<dbReference type="Proteomes" id="UP000308365">
    <property type="component" value="Unassembled WGS sequence"/>
</dbReference>
<organism evidence="3 4">
    <name type="scientific">Monodon monoceros</name>
    <name type="common">Narwhal</name>
    <name type="synonym">Ceratodon monodon</name>
    <dbReference type="NCBI Taxonomy" id="40151"/>
    <lineage>
        <taxon>Eukaryota</taxon>
        <taxon>Metazoa</taxon>
        <taxon>Chordata</taxon>
        <taxon>Craniata</taxon>
        <taxon>Vertebrata</taxon>
        <taxon>Euteleostomi</taxon>
        <taxon>Mammalia</taxon>
        <taxon>Eutheria</taxon>
        <taxon>Laurasiatheria</taxon>
        <taxon>Artiodactyla</taxon>
        <taxon>Whippomorpha</taxon>
        <taxon>Cetacea</taxon>
        <taxon>Odontoceti</taxon>
        <taxon>Monodontidae</taxon>
        <taxon>Monodon</taxon>
    </lineage>
</organism>
<gene>
    <name evidence="3" type="ORF">EI555_012282</name>
</gene>
<dbReference type="InterPro" id="IPR009057">
    <property type="entry name" value="Homeodomain-like_sf"/>
</dbReference>
<evidence type="ECO:0000313" key="3">
    <source>
        <dbReference type="EMBL" id="TKC40119.1"/>
    </source>
</evidence>
<dbReference type="Gene3D" id="1.10.10.60">
    <property type="entry name" value="Homeodomain-like"/>
    <property type="match status" value="2"/>
</dbReference>
<evidence type="ECO:0000256" key="1">
    <source>
        <dbReference type="ARBA" id="ARBA00023125"/>
    </source>
</evidence>
<sequence>MVDVTRSYNMNCSTIGTILKNKDKILEHVKSPVPMMSKIVSKKRGKVMEEMEKLLSVWMQGQHQRRVPPSVKLIQEKAKSLYG</sequence>
<protein>
    <recommendedName>
        <fullName evidence="2">HTH CENPB-type domain-containing protein</fullName>
    </recommendedName>
</protein>